<dbReference type="Gene3D" id="1.20.120.1600">
    <property type="match status" value="1"/>
</dbReference>
<keyword evidence="1" id="KW-0378">Hydrolase</keyword>
<dbReference type="AlphaFoldDB" id="A0A2K8UFW8"/>
<dbReference type="NCBIfam" id="TIGR01549">
    <property type="entry name" value="HAD-SF-IA-v1"/>
    <property type="match status" value="1"/>
</dbReference>
<dbReference type="Proteomes" id="UP000232638">
    <property type="component" value="Chromosome"/>
</dbReference>
<dbReference type="InterPro" id="IPR051540">
    <property type="entry name" value="S-2-haloacid_dehalogenase"/>
</dbReference>
<dbReference type="SUPFAM" id="SSF56784">
    <property type="entry name" value="HAD-like"/>
    <property type="match status" value="1"/>
</dbReference>
<reference evidence="2 3" key="1">
    <citation type="submission" date="2017-03" db="EMBL/GenBank/DDBJ databases">
        <title>Complete genome sequence of Candidatus 'Thiodictyon syntrophicum' sp. nov. strain Cad16T, a photolithoautotroph purple sulfur bacterium isolated from an alpine meromictic lake.</title>
        <authorList>
            <person name="Luedin S.M."/>
            <person name="Pothier J.F."/>
            <person name="Danza F."/>
            <person name="Storelli N."/>
            <person name="Wittwer M."/>
            <person name="Tonolla M."/>
        </authorList>
    </citation>
    <scope>NUCLEOTIDE SEQUENCE [LARGE SCALE GENOMIC DNA]</scope>
    <source>
        <strain evidence="2 3">Cad16T</strain>
    </source>
</reference>
<dbReference type="OrthoDB" id="367448at2"/>
<dbReference type="SFLD" id="SFLDS00003">
    <property type="entry name" value="Haloacid_Dehalogenase"/>
    <property type="match status" value="1"/>
</dbReference>
<accession>A0A2K8UFW8</accession>
<dbReference type="InterPro" id="IPR006439">
    <property type="entry name" value="HAD-SF_hydro_IA"/>
</dbReference>
<dbReference type="Gene3D" id="3.40.50.1000">
    <property type="entry name" value="HAD superfamily/HAD-like"/>
    <property type="match status" value="1"/>
</dbReference>
<dbReference type="Pfam" id="PF00702">
    <property type="entry name" value="Hydrolase"/>
    <property type="match status" value="1"/>
</dbReference>
<name>A0A2K8UFW8_9GAMM</name>
<dbReference type="PANTHER" id="PTHR43316:SF3">
    <property type="entry name" value="HALOACID DEHALOGENASE, TYPE II (AFU_ORTHOLOGUE AFUA_2G07750)-RELATED"/>
    <property type="match status" value="1"/>
</dbReference>
<dbReference type="PRINTS" id="PR00413">
    <property type="entry name" value="HADHALOGNASE"/>
</dbReference>
<dbReference type="InterPro" id="IPR023214">
    <property type="entry name" value="HAD_sf"/>
</dbReference>
<dbReference type="KEGG" id="tsy:THSYN_28350"/>
<sequence length="245" mass="26790">MLQPRFRLITLDLDDTVWPCEPVIRAAEEALLDWLARHAPRLAALHDRQSLREHRSRLMAERPGIAHDLGLARQLSIVSLLEGLGYPPDLAGRLGEQALAVFMAHRNRIEPFPDAAPVLRRLAADYQLVSITNGNADPELTPLAGLFHHHITAARAGAAKPDPIVFDLALRLTGTGPGECLHVGDEPYLDVEAARCIGIEAIWINRLGRTWPDDLAPPTLTITDLHQLAAWLDISGGGRPSADDA</sequence>
<evidence type="ECO:0000313" key="3">
    <source>
        <dbReference type="Proteomes" id="UP000232638"/>
    </source>
</evidence>
<organism evidence="2 3">
    <name type="scientific">Candidatus Thiodictyon syntrophicum</name>
    <dbReference type="NCBI Taxonomy" id="1166950"/>
    <lineage>
        <taxon>Bacteria</taxon>
        <taxon>Pseudomonadati</taxon>
        <taxon>Pseudomonadota</taxon>
        <taxon>Gammaproteobacteria</taxon>
        <taxon>Chromatiales</taxon>
        <taxon>Chromatiaceae</taxon>
        <taxon>Thiodictyon</taxon>
    </lineage>
</organism>
<dbReference type="EMBL" id="CP020370">
    <property type="protein sequence ID" value="AUB84464.1"/>
    <property type="molecule type" value="Genomic_DNA"/>
</dbReference>
<dbReference type="SFLD" id="SFLDG01129">
    <property type="entry name" value="C1.5:_HAD__Beta-PGM__Phosphata"/>
    <property type="match status" value="1"/>
</dbReference>
<dbReference type="RefSeq" id="WP_100922116.1">
    <property type="nucleotide sequence ID" value="NZ_CP020370.1"/>
</dbReference>
<evidence type="ECO:0000256" key="1">
    <source>
        <dbReference type="ARBA" id="ARBA00022801"/>
    </source>
</evidence>
<protein>
    <submittedName>
        <fullName evidence="2">Haloacid dehalogenase</fullName>
    </submittedName>
</protein>
<proteinExistence type="predicted"/>
<gene>
    <name evidence="2" type="ORF">THSYN_28350</name>
</gene>
<evidence type="ECO:0000313" key="2">
    <source>
        <dbReference type="EMBL" id="AUB84464.1"/>
    </source>
</evidence>
<dbReference type="GO" id="GO:0016787">
    <property type="term" value="F:hydrolase activity"/>
    <property type="evidence" value="ECO:0007669"/>
    <property type="project" value="UniProtKB-KW"/>
</dbReference>
<dbReference type="PANTHER" id="PTHR43316">
    <property type="entry name" value="HYDROLASE, HALOACID DELAHOGENASE-RELATED"/>
    <property type="match status" value="1"/>
</dbReference>
<keyword evidence="3" id="KW-1185">Reference proteome</keyword>
<dbReference type="NCBIfam" id="TIGR01509">
    <property type="entry name" value="HAD-SF-IA-v3"/>
    <property type="match status" value="1"/>
</dbReference>
<dbReference type="InterPro" id="IPR036412">
    <property type="entry name" value="HAD-like_sf"/>
</dbReference>